<name>A0AA39MJP5_ARMTA</name>
<dbReference type="RefSeq" id="XP_060322377.1">
    <property type="nucleotide sequence ID" value="XM_060470523.1"/>
</dbReference>
<evidence type="ECO:0000313" key="2">
    <source>
        <dbReference type="Proteomes" id="UP001175211"/>
    </source>
</evidence>
<proteinExistence type="predicted"/>
<evidence type="ECO:0000313" key="1">
    <source>
        <dbReference type="EMBL" id="KAK0436817.1"/>
    </source>
</evidence>
<reference evidence="1" key="1">
    <citation type="submission" date="2023-06" db="EMBL/GenBank/DDBJ databases">
        <authorList>
            <consortium name="Lawrence Berkeley National Laboratory"/>
            <person name="Ahrendt S."/>
            <person name="Sahu N."/>
            <person name="Indic B."/>
            <person name="Wong-Bajracharya J."/>
            <person name="Merenyi Z."/>
            <person name="Ke H.-M."/>
            <person name="Monk M."/>
            <person name="Kocsube S."/>
            <person name="Drula E."/>
            <person name="Lipzen A."/>
            <person name="Balint B."/>
            <person name="Henrissat B."/>
            <person name="Andreopoulos B."/>
            <person name="Martin F.M."/>
            <person name="Harder C.B."/>
            <person name="Rigling D."/>
            <person name="Ford K.L."/>
            <person name="Foster G.D."/>
            <person name="Pangilinan J."/>
            <person name="Papanicolaou A."/>
            <person name="Barry K."/>
            <person name="LaButti K."/>
            <person name="Viragh M."/>
            <person name="Koriabine M."/>
            <person name="Yan M."/>
            <person name="Riley R."/>
            <person name="Champramary S."/>
            <person name="Plett K.L."/>
            <person name="Tsai I.J."/>
            <person name="Slot J."/>
            <person name="Sipos G."/>
            <person name="Plett J."/>
            <person name="Nagy L.G."/>
            <person name="Grigoriev I.V."/>
        </authorList>
    </citation>
    <scope>NUCLEOTIDE SEQUENCE</scope>
    <source>
        <strain evidence="1">CCBAS 213</strain>
    </source>
</reference>
<sequence length="259" mass="29441">MVWNPETRGDGIKDSQQAWLRLSNVMGKENDTFETLPGYSNSTRDWVGMRTLKTEVERILIVEEVLRAEIFRSGERRSILHNICRTVILWFSETGVDEAKDWMVTTTMNRKARRGQYISSFKRVGVGTSATTRIAERAPKYRIHSLHRSKPNQPQITELYDSSLLSRARSFHQISTSPASPPAIARVSLCNNAFEINLLRGHGDGTCSIRTVLVYMISSRLLVCIPSSRNPHPVDNPQYAPARTCSFERYWKPGANTLL</sequence>
<keyword evidence="2" id="KW-1185">Reference proteome</keyword>
<dbReference type="GeneID" id="85354071"/>
<accession>A0AA39MJP5</accession>
<comment type="caution">
    <text evidence="1">The sequence shown here is derived from an EMBL/GenBank/DDBJ whole genome shotgun (WGS) entry which is preliminary data.</text>
</comment>
<dbReference type="EMBL" id="JAUEPS010000122">
    <property type="protein sequence ID" value="KAK0436817.1"/>
    <property type="molecule type" value="Genomic_DNA"/>
</dbReference>
<organism evidence="1 2">
    <name type="scientific">Armillaria tabescens</name>
    <name type="common">Ringless honey mushroom</name>
    <name type="synonym">Agaricus tabescens</name>
    <dbReference type="NCBI Taxonomy" id="1929756"/>
    <lineage>
        <taxon>Eukaryota</taxon>
        <taxon>Fungi</taxon>
        <taxon>Dikarya</taxon>
        <taxon>Basidiomycota</taxon>
        <taxon>Agaricomycotina</taxon>
        <taxon>Agaricomycetes</taxon>
        <taxon>Agaricomycetidae</taxon>
        <taxon>Agaricales</taxon>
        <taxon>Marasmiineae</taxon>
        <taxon>Physalacriaceae</taxon>
        <taxon>Desarmillaria</taxon>
    </lineage>
</organism>
<gene>
    <name evidence="1" type="ORF">EV420DRAFT_1487433</name>
</gene>
<protein>
    <submittedName>
        <fullName evidence="1">Uncharacterized protein</fullName>
    </submittedName>
</protein>
<dbReference type="AlphaFoldDB" id="A0AA39MJP5"/>
<dbReference type="Proteomes" id="UP001175211">
    <property type="component" value="Unassembled WGS sequence"/>
</dbReference>